<comment type="caution">
    <text evidence="1">The sequence shown here is derived from an EMBL/GenBank/DDBJ whole genome shotgun (WGS) entry which is preliminary data.</text>
</comment>
<dbReference type="GeneID" id="63770412"/>
<name>A0A1Y2DUD4_9PEZI</name>
<evidence type="ECO:0000313" key="1">
    <source>
        <dbReference type="EMBL" id="ORY62883.1"/>
    </source>
</evidence>
<dbReference type="AlphaFoldDB" id="A0A1Y2DUD4"/>
<dbReference type="RefSeq" id="XP_040714540.1">
    <property type="nucleotide sequence ID" value="XM_040854200.1"/>
</dbReference>
<keyword evidence="2" id="KW-1185">Reference proteome</keyword>
<proteinExistence type="predicted"/>
<evidence type="ECO:0000313" key="2">
    <source>
        <dbReference type="Proteomes" id="UP000193689"/>
    </source>
</evidence>
<dbReference type="InParanoid" id="A0A1Y2DUD4"/>
<dbReference type="Proteomes" id="UP000193689">
    <property type="component" value="Unassembled WGS sequence"/>
</dbReference>
<dbReference type="EMBL" id="MCFJ01000008">
    <property type="protein sequence ID" value="ORY62883.1"/>
    <property type="molecule type" value="Genomic_DNA"/>
</dbReference>
<protein>
    <submittedName>
        <fullName evidence="1">Uncharacterized protein</fullName>
    </submittedName>
</protein>
<organism evidence="1 2">
    <name type="scientific">Pseudomassariella vexata</name>
    <dbReference type="NCBI Taxonomy" id="1141098"/>
    <lineage>
        <taxon>Eukaryota</taxon>
        <taxon>Fungi</taxon>
        <taxon>Dikarya</taxon>
        <taxon>Ascomycota</taxon>
        <taxon>Pezizomycotina</taxon>
        <taxon>Sordariomycetes</taxon>
        <taxon>Xylariomycetidae</taxon>
        <taxon>Amphisphaeriales</taxon>
        <taxon>Pseudomassariaceae</taxon>
        <taxon>Pseudomassariella</taxon>
    </lineage>
</organism>
<sequence length="172" mass="19029">MLCSSTTSRLARTISVFTSYTAAARYSSRSGWVIRTEFGIFAQPICFHGLIPHRLSHNASCGRCHGTQCPTEPVTCLAISPLVAPQVTVGRRSRTSPSRWVCSKAAVLCSIVPRAIVQTQNTALNRPAENLGEQWTPGRRVRQQSVHYTLPWRKFKTSCGTVDKVSRHGFNV</sequence>
<reference evidence="1 2" key="1">
    <citation type="submission" date="2016-07" db="EMBL/GenBank/DDBJ databases">
        <title>Pervasive Adenine N6-methylation of Active Genes in Fungi.</title>
        <authorList>
            <consortium name="DOE Joint Genome Institute"/>
            <person name="Mondo S.J."/>
            <person name="Dannebaum R.O."/>
            <person name="Kuo R.C."/>
            <person name="Labutti K."/>
            <person name="Haridas S."/>
            <person name="Kuo A."/>
            <person name="Salamov A."/>
            <person name="Ahrendt S.R."/>
            <person name="Lipzen A."/>
            <person name="Sullivan W."/>
            <person name="Andreopoulos W.B."/>
            <person name="Clum A."/>
            <person name="Lindquist E."/>
            <person name="Daum C."/>
            <person name="Ramamoorthy G.K."/>
            <person name="Gryganskyi A."/>
            <person name="Culley D."/>
            <person name="Magnuson J.K."/>
            <person name="James T.Y."/>
            <person name="O'Malley M.A."/>
            <person name="Stajich J.E."/>
            <person name="Spatafora J.W."/>
            <person name="Visel A."/>
            <person name="Grigoriev I.V."/>
        </authorList>
    </citation>
    <scope>NUCLEOTIDE SEQUENCE [LARGE SCALE GENOMIC DNA]</scope>
    <source>
        <strain evidence="1 2">CBS 129021</strain>
    </source>
</reference>
<gene>
    <name evidence="1" type="ORF">BCR38DRAFT_216561</name>
</gene>
<accession>A0A1Y2DUD4</accession>